<dbReference type="EMBL" id="JBIYDN010000004">
    <property type="protein sequence ID" value="MFK4441631.1"/>
    <property type="molecule type" value="Genomic_DNA"/>
</dbReference>
<dbReference type="OrthoDB" id="9011878at2"/>
<evidence type="ECO:0000313" key="4">
    <source>
        <dbReference type="Proteomes" id="UP001620514"/>
    </source>
</evidence>
<evidence type="ECO:0000313" key="2">
    <source>
        <dbReference type="EMBL" id="SAL58139.1"/>
    </source>
</evidence>
<organism evidence="2 3">
    <name type="scientific">Caballeronia udeis</name>
    <dbReference type="NCBI Taxonomy" id="1232866"/>
    <lineage>
        <taxon>Bacteria</taxon>
        <taxon>Pseudomonadati</taxon>
        <taxon>Pseudomonadota</taxon>
        <taxon>Betaproteobacteria</taxon>
        <taxon>Burkholderiales</taxon>
        <taxon>Burkholderiaceae</taxon>
        <taxon>Caballeronia</taxon>
    </lineage>
</organism>
<dbReference type="AlphaFoldDB" id="A0A158IPK8"/>
<reference evidence="1 4" key="2">
    <citation type="submission" date="2024-10" db="EMBL/GenBank/DDBJ databases">
        <authorList>
            <person name="Deangelis K."/>
            <person name="Huntemann M."/>
            <person name="Clum A."/>
            <person name="Wang J."/>
            <person name="Palaniappan K."/>
            <person name="Ritter S."/>
            <person name="Chen I.-M."/>
            <person name="Stamatis D."/>
            <person name="Reddy T."/>
            <person name="O'Malley R."/>
            <person name="Daum C."/>
            <person name="Ng V."/>
            <person name="Ivanova N."/>
            <person name="Kyrpides N."/>
            <person name="Woyke T."/>
        </authorList>
    </citation>
    <scope>NUCLEOTIDE SEQUENCE [LARGE SCALE GENOMIC DNA]</scope>
    <source>
        <strain evidence="1 4">GAS97</strain>
    </source>
</reference>
<sequence>MAFKETKGNKTVEALVKSAPGAMFKGYIRVVTQNGNESIGQTFGRGCGRPVKTEQAALELAEIEARRVISGK</sequence>
<keyword evidence="4" id="KW-1185">Reference proteome</keyword>
<proteinExistence type="predicted"/>
<dbReference type="EMBL" id="FCOK02000057">
    <property type="protein sequence ID" value="SAL58139.1"/>
    <property type="molecule type" value="Genomic_DNA"/>
</dbReference>
<gene>
    <name evidence="1" type="ORF">ABH943_001646</name>
    <name evidence="2" type="ORF">AWB69_06398</name>
</gene>
<dbReference type="Proteomes" id="UP000054683">
    <property type="component" value="Unassembled WGS sequence"/>
</dbReference>
<reference evidence="2 3" key="1">
    <citation type="submission" date="2016-01" db="EMBL/GenBank/DDBJ databases">
        <authorList>
            <person name="Oliw E.H."/>
        </authorList>
    </citation>
    <scope>NUCLEOTIDE SEQUENCE [LARGE SCALE GENOMIC DNA]</scope>
    <source>
        <strain evidence="2">LMG 27134</strain>
    </source>
</reference>
<accession>A0A158IPK8</accession>
<dbReference type="RefSeq" id="WP_062090669.1">
    <property type="nucleotide sequence ID" value="NZ_FCOK02000057.1"/>
</dbReference>
<evidence type="ECO:0000313" key="1">
    <source>
        <dbReference type="EMBL" id="MFK4441631.1"/>
    </source>
</evidence>
<name>A0A158IPK8_9BURK</name>
<protein>
    <submittedName>
        <fullName evidence="2">Uncharacterized protein</fullName>
    </submittedName>
</protein>
<dbReference type="Proteomes" id="UP001620514">
    <property type="component" value="Unassembled WGS sequence"/>
</dbReference>
<evidence type="ECO:0000313" key="3">
    <source>
        <dbReference type="Proteomes" id="UP000054683"/>
    </source>
</evidence>
<reference evidence="1 4" key="3">
    <citation type="submission" date="2024-11" db="EMBL/GenBank/DDBJ databases">
        <title>Using genomics to understand microbial adaptation to soil warming.</title>
        <authorList>
            <person name="Deangelis K.M. PhD."/>
        </authorList>
    </citation>
    <scope>NUCLEOTIDE SEQUENCE [LARGE SCALE GENOMIC DNA]</scope>
    <source>
        <strain evidence="1 4">GAS97</strain>
    </source>
</reference>